<dbReference type="GO" id="GO:0005634">
    <property type="term" value="C:nucleus"/>
    <property type="evidence" value="ECO:0007669"/>
    <property type="project" value="UniProtKB-SubCell"/>
</dbReference>
<dbReference type="InterPro" id="IPR029058">
    <property type="entry name" value="AB_hydrolase_fold"/>
</dbReference>
<dbReference type="SUPFAM" id="SSF53474">
    <property type="entry name" value="alpha/beta-Hydrolases"/>
    <property type="match status" value="1"/>
</dbReference>
<evidence type="ECO:0000256" key="9">
    <source>
        <dbReference type="ARBA" id="ARBA00022832"/>
    </source>
</evidence>
<dbReference type="EC" id="3.1.2.22" evidence="4"/>
<dbReference type="FunFam" id="3.40.50.1820:FF:000276">
    <property type="entry name" value="Acyl-protein thioesterase 1"/>
    <property type="match status" value="1"/>
</dbReference>
<comment type="subcellular location">
    <subcellularLocation>
        <location evidence="2">Cytoplasm</location>
    </subcellularLocation>
    <subcellularLocation>
        <location evidence="1">Nucleus</location>
    </subcellularLocation>
</comment>
<evidence type="ECO:0000313" key="17">
    <source>
        <dbReference type="Proteomes" id="UP000761534"/>
    </source>
</evidence>
<dbReference type="InterPro" id="IPR050565">
    <property type="entry name" value="LYPA1-2/EST-like"/>
</dbReference>
<dbReference type="GO" id="GO:0008474">
    <property type="term" value="F:palmitoyl-(protein) hydrolase activity"/>
    <property type="evidence" value="ECO:0007669"/>
    <property type="project" value="UniProtKB-EC"/>
</dbReference>
<reference evidence="16" key="1">
    <citation type="journal article" date="2019" name="G3 (Bethesda)">
        <title>Genome Assemblies of Two Rare Opportunistic Yeast Pathogens: Diutina rugosa (syn. Candida rugosa) and Trichomonascus ciferrii (syn. Candida ciferrii).</title>
        <authorList>
            <person name="Mixao V."/>
            <person name="Saus E."/>
            <person name="Hansen A.P."/>
            <person name="Lass-Florl C."/>
            <person name="Gabaldon T."/>
        </authorList>
    </citation>
    <scope>NUCLEOTIDE SEQUENCE</scope>
    <source>
        <strain evidence="16">CBS 4856</strain>
    </source>
</reference>
<dbReference type="Proteomes" id="UP000761534">
    <property type="component" value="Unassembled WGS sequence"/>
</dbReference>
<evidence type="ECO:0000313" key="16">
    <source>
        <dbReference type="EMBL" id="KAA8909604.1"/>
    </source>
</evidence>
<gene>
    <name evidence="16" type="ORF">TRICI_004439</name>
</gene>
<dbReference type="VEuPathDB" id="FungiDB:TRICI_004439"/>
<evidence type="ECO:0000256" key="13">
    <source>
        <dbReference type="ARBA" id="ARBA00031195"/>
    </source>
</evidence>
<evidence type="ECO:0000256" key="8">
    <source>
        <dbReference type="ARBA" id="ARBA00022801"/>
    </source>
</evidence>
<organism evidence="16 17">
    <name type="scientific">Trichomonascus ciferrii</name>
    <dbReference type="NCBI Taxonomy" id="44093"/>
    <lineage>
        <taxon>Eukaryota</taxon>
        <taxon>Fungi</taxon>
        <taxon>Dikarya</taxon>
        <taxon>Ascomycota</taxon>
        <taxon>Saccharomycotina</taxon>
        <taxon>Dipodascomycetes</taxon>
        <taxon>Dipodascales</taxon>
        <taxon>Trichomonascaceae</taxon>
        <taxon>Trichomonascus</taxon>
        <taxon>Trichomonascus ciferrii complex</taxon>
    </lineage>
</organism>
<dbReference type="GO" id="GO:0052689">
    <property type="term" value="F:carboxylic ester hydrolase activity"/>
    <property type="evidence" value="ECO:0007669"/>
    <property type="project" value="UniProtKB-KW"/>
</dbReference>
<keyword evidence="17" id="KW-1185">Reference proteome</keyword>
<sequence>MFPAVRIPAKATPSAAVIFLHGLGDSGAGWSFLAEEAARDGRFSNVNFVFPNAPMSPVTLNMGMKMPSWYDILSLERINAQQDEAGVLQSVETLKGLVEEQKQQGIPSERIVIGGFSQGAAVSLATSVVTEQKLGGVVGLSGYLPISDKLAQLKKDVNNSTPYFMGHGEVDDVVKFEYGKSSAEALKSSFGRQSVEFHQYPNLPHSASPQELSDLMSFLSKIIGSK</sequence>
<proteinExistence type="inferred from homology"/>
<protein>
    <recommendedName>
        <fullName evidence="5">Acyl-protein thioesterase 1</fullName>
        <ecNumber evidence="4">3.1.2.22</ecNumber>
    </recommendedName>
    <alternativeName>
        <fullName evidence="13">Palmitoyl-protein hydrolase</fullName>
    </alternativeName>
</protein>
<dbReference type="InterPro" id="IPR003140">
    <property type="entry name" value="PLipase/COase/thioEstase"/>
</dbReference>
<evidence type="ECO:0000256" key="7">
    <source>
        <dbReference type="ARBA" id="ARBA00022490"/>
    </source>
</evidence>
<comment type="caution">
    <text evidence="16">The sequence shown here is derived from an EMBL/GenBank/DDBJ whole genome shotgun (WGS) entry which is preliminary data.</text>
</comment>
<dbReference type="EMBL" id="SWFS01000336">
    <property type="protein sequence ID" value="KAA8909604.1"/>
    <property type="molecule type" value="Genomic_DNA"/>
</dbReference>
<name>A0A642V113_9ASCO</name>
<feature type="domain" description="Phospholipase/carboxylesterase/thioesterase" evidence="15">
    <location>
        <begin position="9"/>
        <end position="222"/>
    </location>
</feature>
<evidence type="ECO:0000259" key="15">
    <source>
        <dbReference type="Pfam" id="PF02230"/>
    </source>
</evidence>
<dbReference type="GO" id="GO:0006631">
    <property type="term" value="P:fatty acid metabolic process"/>
    <property type="evidence" value="ECO:0007669"/>
    <property type="project" value="UniProtKB-KW"/>
</dbReference>
<keyword evidence="7" id="KW-0963">Cytoplasm</keyword>
<keyword evidence="9" id="KW-0276">Fatty acid metabolism</keyword>
<dbReference type="AlphaFoldDB" id="A0A642V113"/>
<dbReference type="PANTHER" id="PTHR10655">
    <property type="entry name" value="LYSOPHOSPHOLIPASE-RELATED"/>
    <property type="match status" value="1"/>
</dbReference>
<comment type="function">
    <text evidence="12">Hydrolyzes fatty acids from S-acylated cysteine residues in proteins with a strong preference for palmitoylated G-alpha proteins over other acyl substrates. Mediates the deacylation of G-alpha proteins such as GPA1 in vivo, but has weak or no activity toward palmitoylated Ras proteins. Has weak lysophospholipase activity in vitro; however such activity may not exist in vivo.</text>
</comment>
<keyword evidence="6" id="KW-0719">Serine esterase</keyword>
<comment type="catalytic activity">
    <reaction evidence="14">
        <text>S-hexadecanoyl-L-cysteinyl-[protein] + H2O = L-cysteinyl-[protein] + hexadecanoate + H(+)</text>
        <dbReference type="Rhea" id="RHEA:19233"/>
        <dbReference type="Rhea" id="RHEA-COMP:10131"/>
        <dbReference type="Rhea" id="RHEA-COMP:11032"/>
        <dbReference type="ChEBI" id="CHEBI:7896"/>
        <dbReference type="ChEBI" id="CHEBI:15377"/>
        <dbReference type="ChEBI" id="CHEBI:15378"/>
        <dbReference type="ChEBI" id="CHEBI:29950"/>
        <dbReference type="ChEBI" id="CHEBI:74151"/>
        <dbReference type="EC" id="3.1.2.22"/>
    </reaction>
</comment>
<evidence type="ECO:0000256" key="2">
    <source>
        <dbReference type="ARBA" id="ARBA00004496"/>
    </source>
</evidence>
<evidence type="ECO:0000256" key="10">
    <source>
        <dbReference type="ARBA" id="ARBA00023098"/>
    </source>
</evidence>
<comment type="similarity">
    <text evidence="3">Belongs to the AB hydrolase superfamily. AB hydrolase 2 family.</text>
</comment>
<evidence type="ECO:0000256" key="6">
    <source>
        <dbReference type="ARBA" id="ARBA00022487"/>
    </source>
</evidence>
<keyword evidence="8" id="KW-0378">Hydrolase</keyword>
<dbReference type="OrthoDB" id="2418081at2759"/>
<evidence type="ECO:0000256" key="12">
    <source>
        <dbReference type="ARBA" id="ARBA00029392"/>
    </source>
</evidence>
<dbReference type="GO" id="GO:0005737">
    <property type="term" value="C:cytoplasm"/>
    <property type="evidence" value="ECO:0007669"/>
    <property type="project" value="UniProtKB-SubCell"/>
</dbReference>
<dbReference type="Pfam" id="PF02230">
    <property type="entry name" value="Abhydrolase_2"/>
    <property type="match status" value="1"/>
</dbReference>
<evidence type="ECO:0000256" key="5">
    <source>
        <dbReference type="ARBA" id="ARBA00014923"/>
    </source>
</evidence>
<evidence type="ECO:0000256" key="4">
    <source>
        <dbReference type="ARBA" id="ARBA00012423"/>
    </source>
</evidence>
<evidence type="ECO:0000256" key="11">
    <source>
        <dbReference type="ARBA" id="ARBA00023242"/>
    </source>
</evidence>
<dbReference type="PANTHER" id="PTHR10655:SF17">
    <property type="entry name" value="LYSOPHOSPHOLIPASE-LIKE PROTEIN 1"/>
    <property type="match status" value="1"/>
</dbReference>
<dbReference type="Gene3D" id="3.40.50.1820">
    <property type="entry name" value="alpha/beta hydrolase"/>
    <property type="match status" value="1"/>
</dbReference>
<evidence type="ECO:0000256" key="14">
    <source>
        <dbReference type="ARBA" id="ARBA00047337"/>
    </source>
</evidence>
<evidence type="ECO:0000256" key="1">
    <source>
        <dbReference type="ARBA" id="ARBA00004123"/>
    </source>
</evidence>
<keyword evidence="10" id="KW-0443">Lipid metabolism</keyword>
<keyword evidence="11" id="KW-0539">Nucleus</keyword>
<evidence type="ECO:0000256" key="3">
    <source>
        <dbReference type="ARBA" id="ARBA00006499"/>
    </source>
</evidence>
<accession>A0A642V113</accession>